<dbReference type="Pfam" id="PF00620">
    <property type="entry name" value="RhoGAP"/>
    <property type="match status" value="1"/>
</dbReference>
<dbReference type="GO" id="GO:0005096">
    <property type="term" value="F:GTPase activator activity"/>
    <property type="evidence" value="ECO:0007669"/>
    <property type="project" value="UniProtKB-KW"/>
</dbReference>
<dbReference type="SUPFAM" id="SSF103657">
    <property type="entry name" value="BAR/IMD domain-like"/>
    <property type="match status" value="1"/>
</dbReference>
<organism evidence="4 5">
    <name type="scientific">Rhodotorula diobovata</name>
    <dbReference type="NCBI Taxonomy" id="5288"/>
    <lineage>
        <taxon>Eukaryota</taxon>
        <taxon>Fungi</taxon>
        <taxon>Dikarya</taxon>
        <taxon>Basidiomycota</taxon>
        <taxon>Pucciniomycotina</taxon>
        <taxon>Microbotryomycetes</taxon>
        <taxon>Sporidiobolales</taxon>
        <taxon>Sporidiobolaceae</taxon>
        <taxon>Rhodotorula</taxon>
    </lineage>
</organism>
<feature type="compositionally biased region" description="Low complexity" evidence="2">
    <location>
        <begin position="183"/>
        <end position="198"/>
    </location>
</feature>
<dbReference type="Pfam" id="PF00611">
    <property type="entry name" value="FCH"/>
    <property type="match status" value="1"/>
</dbReference>
<dbReference type="PROSITE" id="PS50238">
    <property type="entry name" value="RHOGAP"/>
    <property type="match status" value="1"/>
</dbReference>
<dbReference type="InterPro" id="IPR027267">
    <property type="entry name" value="AH/BAR_dom_sf"/>
</dbReference>
<keyword evidence="5" id="KW-1185">Reference proteome</keyword>
<dbReference type="InterPro" id="IPR008936">
    <property type="entry name" value="Rho_GTPase_activation_prot"/>
</dbReference>
<feature type="compositionally biased region" description="Polar residues" evidence="2">
    <location>
        <begin position="662"/>
        <end position="679"/>
    </location>
</feature>
<evidence type="ECO:0000313" key="5">
    <source>
        <dbReference type="Proteomes" id="UP000311382"/>
    </source>
</evidence>
<comment type="caution">
    <text evidence="4">The sequence shown here is derived from an EMBL/GenBank/DDBJ whole genome shotgun (WGS) entry which is preliminary data.</text>
</comment>
<feature type="region of interest" description="Disordered" evidence="2">
    <location>
        <begin position="695"/>
        <end position="795"/>
    </location>
</feature>
<evidence type="ECO:0000259" key="3">
    <source>
        <dbReference type="PROSITE" id="PS50238"/>
    </source>
</evidence>
<feature type="compositionally biased region" description="Pro residues" evidence="2">
    <location>
        <begin position="704"/>
        <end position="719"/>
    </location>
</feature>
<dbReference type="PANTHER" id="PTHR15228">
    <property type="entry name" value="SPERMATHECAL PHYSIOLOGY VARIANT"/>
    <property type="match status" value="1"/>
</dbReference>
<dbReference type="STRING" id="5288.A0A5C5FLH2"/>
<dbReference type="SUPFAM" id="SSF48350">
    <property type="entry name" value="GTPase activation domain, GAP"/>
    <property type="match status" value="1"/>
</dbReference>
<dbReference type="GO" id="GO:0007165">
    <property type="term" value="P:signal transduction"/>
    <property type="evidence" value="ECO:0007669"/>
    <property type="project" value="InterPro"/>
</dbReference>
<feature type="compositionally biased region" description="Basic and acidic residues" evidence="2">
    <location>
        <begin position="769"/>
        <end position="778"/>
    </location>
</feature>
<name>A0A5C5FLH2_9BASI</name>
<dbReference type="Proteomes" id="UP000311382">
    <property type="component" value="Unassembled WGS sequence"/>
</dbReference>
<accession>A0A5C5FLH2</accession>
<feature type="region of interest" description="Disordered" evidence="2">
    <location>
        <begin position="603"/>
        <end position="679"/>
    </location>
</feature>
<dbReference type="InterPro" id="IPR051025">
    <property type="entry name" value="RhoGAP"/>
</dbReference>
<dbReference type="InterPro" id="IPR001060">
    <property type="entry name" value="FCH_dom"/>
</dbReference>
<evidence type="ECO:0000256" key="2">
    <source>
        <dbReference type="SAM" id="MobiDB-lite"/>
    </source>
</evidence>
<evidence type="ECO:0000313" key="4">
    <source>
        <dbReference type="EMBL" id="TNY17152.1"/>
    </source>
</evidence>
<reference evidence="4 5" key="1">
    <citation type="submission" date="2019-03" db="EMBL/GenBank/DDBJ databases">
        <title>Rhodosporidium diobovatum UCD-FST 08-225 genome sequencing, assembly, and annotation.</title>
        <authorList>
            <person name="Fakankun I.U."/>
            <person name="Fristensky B."/>
            <person name="Levin D.B."/>
        </authorList>
    </citation>
    <scope>NUCLEOTIDE SEQUENCE [LARGE SCALE GENOMIC DNA]</scope>
    <source>
        <strain evidence="4 5">UCD-FST 08-225</strain>
    </source>
</reference>
<dbReference type="Gene3D" id="1.20.1270.60">
    <property type="entry name" value="Arfaptin homology (AH) domain/BAR domain"/>
    <property type="match status" value="1"/>
</dbReference>
<keyword evidence="1" id="KW-0343">GTPase activation</keyword>
<dbReference type="Gene3D" id="1.10.555.10">
    <property type="entry name" value="Rho GTPase activation protein"/>
    <property type="match status" value="1"/>
</dbReference>
<feature type="domain" description="Rho-GAP" evidence="3">
    <location>
        <begin position="407"/>
        <end position="597"/>
    </location>
</feature>
<evidence type="ECO:0000256" key="1">
    <source>
        <dbReference type="ARBA" id="ARBA00022468"/>
    </source>
</evidence>
<feature type="region of interest" description="Disordered" evidence="2">
    <location>
        <begin position="144"/>
        <end position="211"/>
    </location>
</feature>
<dbReference type="OrthoDB" id="79452at2759"/>
<dbReference type="PANTHER" id="PTHR15228:SF25">
    <property type="entry name" value="F-BAR DOMAIN-CONTAINING PROTEIN"/>
    <property type="match status" value="1"/>
</dbReference>
<feature type="compositionally biased region" description="Low complexity" evidence="2">
    <location>
        <begin position="755"/>
        <end position="766"/>
    </location>
</feature>
<feature type="region of interest" description="Disordered" evidence="2">
    <location>
        <begin position="265"/>
        <end position="289"/>
    </location>
</feature>
<dbReference type="AlphaFoldDB" id="A0A5C5FLH2"/>
<protein>
    <recommendedName>
        <fullName evidence="3">Rho-GAP domain-containing protein</fullName>
    </recommendedName>
</protein>
<gene>
    <name evidence="4" type="ORF">DMC30DRAFT_138049</name>
</gene>
<sequence>MDEVQARLLKELDHYLAFFKRRQEIEQDYVDSLKKLSLKAAQGDTQLGDELHAQLPTSWRKAWVAMRLSVEDEVRAHRTAADGLDRVVHKLTSFRDDRERTRRRIREDLRSTATEWSDYKAVVHRLRKTYERKVEELQHHEEAEALRDQEHSPAPGAKAEAGWPPEHWAQDTFPVSGGRNRSDSAASSKGGASASDAESPPPTVTSPGLSSPFFVSGATSSASVPSAYRDAPTGKQNVFEAITKRDWAGEKHRVNSIVRAVGSLAKGSDPASALGPSRQRSRQYTSKLKREAELADRDYRSGIFQLETLRLQKTRVQTSARESLREFVLDLALNLKAAFTARVDEQIVLGHVQGAIAEHVKPEVEKIDAQQDASTYFLTVQDQSPPDPPVYYVNAFVGECKSLLFGVGLQDYHAKHPDLLVPLIVQRCIANVEATGLDSEGIYRVPGKLAKIQQLVHRLEKEEEAFEFGPNDEVAAVAGVLKLYLRQLPVPVFPFAPQDRRAWTAECASSAETALASLVRRIRRLSPPQQATLKTLCQHLATVSEHEHVNKMGPSNLALIFTTVIFGEDESATLESAMNGTKDNVMEVLIRQHVSLFRDLPIEPSHAPRSRQGSDPIETAVSPSLDGFAPPPLPRRPPGGTGTTTTPRAASPHRLSAVDADSASQTEGPTSSAPMRNVGSNDSVYALYERATTSGSLPAEPSFSAPPPQVFPLRAPPEPGHAHRPSSSSSSSSIPRSARTVDLSPGSTTPLERPASAVIVDSSASSPQHAHERSHSFGEPEPPLSAALGRHVPQN</sequence>
<proteinExistence type="predicted"/>
<dbReference type="SMART" id="SM00324">
    <property type="entry name" value="RhoGAP"/>
    <property type="match status" value="1"/>
</dbReference>
<dbReference type="InterPro" id="IPR000198">
    <property type="entry name" value="RhoGAP_dom"/>
</dbReference>
<dbReference type="EMBL" id="SOZI01000237">
    <property type="protein sequence ID" value="TNY17152.1"/>
    <property type="molecule type" value="Genomic_DNA"/>
</dbReference>